<dbReference type="AlphaFoldDB" id="A0A382S1P5"/>
<name>A0A382S1P5_9ZZZZ</name>
<reference evidence="1" key="1">
    <citation type="submission" date="2018-05" db="EMBL/GenBank/DDBJ databases">
        <authorList>
            <person name="Lanie J.A."/>
            <person name="Ng W.-L."/>
            <person name="Kazmierczak K.M."/>
            <person name="Andrzejewski T.M."/>
            <person name="Davidsen T.M."/>
            <person name="Wayne K.J."/>
            <person name="Tettelin H."/>
            <person name="Glass J.I."/>
            <person name="Rusch D."/>
            <person name="Podicherti R."/>
            <person name="Tsui H.-C.T."/>
            <person name="Winkler M.E."/>
        </authorList>
    </citation>
    <scope>NUCLEOTIDE SEQUENCE</scope>
</reference>
<sequence length="72" mass="7668">MRTGHVAIRSTYDCGTALEQPPVELRTGHPLGELEPVVESAVPRVDAEAHVLECFAVSLPLPVVVLLHGLSS</sequence>
<proteinExistence type="predicted"/>
<gene>
    <name evidence="1" type="ORF">METZ01_LOCUS356584</name>
</gene>
<protein>
    <submittedName>
        <fullName evidence="1">Uncharacterized protein</fullName>
    </submittedName>
</protein>
<organism evidence="1">
    <name type="scientific">marine metagenome</name>
    <dbReference type="NCBI Taxonomy" id="408172"/>
    <lineage>
        <taxon>unclassified sequences</taxon>
        <taxon>metagenomes</taxon>
        <taxon>ecological metagenomes</taxon>
    </lineage>
</organism>
<feature type="non-terminal residue" evidence="1">
    <location>
        <position position="72"/>
    </location>
</feature>
<dbReference type="EMBL" id="UINC01125714">
    <property type="protein sequence ID" value="SVD03730.1"/>
    <property type="molecule type" value="Genomic_DNA"/>
</dbReference>
<accession>A0A382S1P5</accession>
<evidence type="ECO:0000313" key="1">
    <source>
        <dbReference type="EMBL" id="SVD03730.1"/>
    </source>
</evidence>